<dbReference type="Proteomes" id="UP001346877">
    <property type="component" value="Chromosome"/>
</dbReference>
<dbReference type="RefSeq" id="WP_124861779.1">
    <property type="nucleotide sequence ID" value="NZ_CP107941.1"/>
</dbReference>
<sequence length="154" mass="16637">MVLNSADVAAPVPPPRQPGFAHADPGEVCHRFTAALYSADTRRDAGPDDAYERAIRYVSSALAGQSPAAGRDGRWATWAEHRAYVDTIVEPFVDALQPADTAITARRAVRVSATPRGEDGWTEYSLVDCSLRRGGPDGSGWRVVGYEIRQAGLR</sequence>
<evidence type="ECO:0000313" key="1">
    <source>
        <dbReference type="EMBL" id="WUI85520.1"/>
    </source>
</evidence>
<evidence type="ECO:0008006" key="3">
    <source>
        <dbReference type="Google" id="ProtNLM"/>
    </source>
</evidence>
<reference evidence="1 2" key="1">
    <citation type="submission" date="2022-10" db="EMBL/GenBank/DDBJ databases">
        <title>The complete genomes of actinobacterial strains from the NBC collection.</title>
        <authorList>
            <person name="Joergensen T.S."/>
            <person name="Alvarez Arevalo M."/>
            <person name="Sterndorff E.B."/>
            <person name="Faurdal D."/>
            <person name="Vuksanovic O."/>
            <person name="Mourched A.-S."/>
            <person name="Charusanti P."/>
            <person name="Shaw S."/>
            <person name="Blin K."/>
            <person name="Weber T."/>
        </authorList>
    </citation>
    <scope>NUCLEOTIDE SEQUENCE [LARGE SCALE GENOMIC DNA]</scope>
    <source>
        <strain evidence="1 2">NBC_00396</strain>
    </source>
</reference>
<name>A0ABZ1PQ14_9ACTN</name>
<protein>
    <recommendedName>
        <fullName evidence="3">SnoaL-like domain-containing protein</fullName>
    </recommendedName>
</protein>
<gene>
    <name evidence="1" type="ORF">OG375_14815</name>
</gene>
<evidence type="ECO:0000313" key="2">
    <source>
        <dbReference type="Proteomes" id="UP001346877"/>
    </source>
</evidence>
<organism evidence="1 2">
    <name type="scientific">Micromonospora zamorensis</name>
    <dbReference type="NCBI Taxonomy" id="709883"/>
    <lineage>
        <taxon>Bacteria</taxon>
        <taxon>Bacillati</taxon>
        <taxon>Actinomycetota</taxon>
        <taxon>Actinomycetes</taxon>
        <taxon>Micromonosporales</taxon>
        <taxon>Micromonosporaceae</taxon>
        <taxon>Micromonospora</taxon>
    </lineage>
</organism>
<accession>A0ABZ1PQ14</accession>
<dbReference type="EMBL" id="CP107941">
    <property type="protein sequence ID" value="WUI85520.1"/>
    <property type="molecule type" value="Genomic_DNA"/>
</dbReference>
<proteinExistence type="predicted"/>
<keyword evidence="2" id="KW-1185">Reference proteome</keyword>